<gene>
    <name evidence="3" type="ORF">DMC30DRAFT_402140</name>
</gene>
<dbReference type="EMBL" id="SOZI01000120">
    <property type="protein sequence ID" value="TNY18828.1"/>
    <property type="molecule type" value="Genomic_DNA"/>
</dbReference>
<organism evidence="3 4">
    <name type="scientific">Rhodotorula diobovata</name>
    <dbReference type="NCBI Taxonomy" id="5288"/>
    <lineage>
        <taxon>Eukaryota</taxon>
        <taxon>Fungi</taxon>
        <taxon>Dikarya</taxon>
        <taxon>Basidiomycota</taxon>
        <taxon>Pucciniomycotina</taxon>
        <taxon>Microbotryomycetes</taxon>
        <taxon>Sporidiobolales</taxon>
        <taxon>Sporidiobolaceae</taxon>
        <taxon>Rhodotorula</taxon>
    </lineage>
</organism>
<keyword evidence="4" id="KW-1185">Reference proteome</keyword>
<name>A0A5C5FPN5_9BASI</name>
<feature type="compositionally biased region" description="Pro residues" evidence="2">
    <location>
        <begin position="123"/>
        <end position="132"/>
    </location>
</feature>
<feature type="compositionally biased region" description="Acidic residues" evidence="2">
    <location>
        <begin position="88"/>
        <end position="100"/>
    </location>
</feature>
<evidence type="ECO:0000256" key="2">
    <source>
        <dbReference type="SAM" id="MobiDB-lite"/>
    </source>
</evidence>
<accession>A0A5C5FPN5</accession>
<sequence>MTATLSAASPSPAGAPDASSSVNLLLSSYLPSSSLKSRLNAHADALLEHRVRTKTRRQVDQLRGELRDDFRTRASGLKADWMARVVPEDEGGEDDDDSEVDVSALDLGRGPGSTHGDDTPSPRTTPPGPPRDSTPLQPTIISDTDGAAEMAKRVDATVEEALAAQVDEARERIEASVRRSEAMELELWLGNEVRLAQSSRSS</sequence>
<dbReference type="AlphaFoldDB" id="A0A5C5FPN5"/>
<evidence type="ECO:0000313" key="4">
    <source>
        <dbReference type="Proteomes" id="UP000311382"/>
    </source>
</evidence>
<keyword evidence="1" id="KW-0175">Coiled coil</keyword>
<evidence type="ECO:0000256" key="1">
    <source>
        <dbReference type="SAM" id="Coils"/>
    </source>
</evidence>
<feature type="region of interest" description="Disordered" evidence="2">
    <location>
        <begin position="82"/>
        <end position="146"/>
    </location>
</feature>
<protein>
    <submittedName>
        <fullName evidence="3">Uncharacterized protein</fullName>
    </submittedName>
</protein>
<proteinExistence type="predicted"/>
<evidence type="ECO:0000313" key="3">
    <source>
        <dbReference type="EMBL" id="TNY18828.1"/>
    </source>
</evidence>
<feature type="region of interest" description="Disordered" evidence="2">
    <location>
        <begin position="1"/>
        <end position="20"/>
    </location>
</feature>
<feature type="coiled-coil region" evidence="1">
    <location>
        <begin position="159"/>
        <end position="186"/>
    </location>
</feature>
<reference evidence="3 4" key="1">
    <citation type="submission" date="2019-03" db="EMBL/GenBank/DDBJ databases">
        <title>Rhodosporidium diobovatum UCD-FST 08-225 genome sequencing, assembly, and annotation.</title>
        <authorList>
            <person name="Fakankun I.U."/>
            <person name="Fristensky B."/>
            <person name="Levin D.B."/>
        </authorList>
    </citation>
    <scope>NUCLEOTIDE SEQUENCE [LARGE SCALE GENOMIC DNA]</scope>
    <source>
        <strain evidence="3 4">UCD-FST 08-225</strain>
    </source>
</reference>
<dbReference type="Proteomes" id="UP000311382">
    <property type="component" value="Unassembled WGS sequence"/>
</dbReference>
<dbReference type="OrthoDB" id="2537948at2759"/>
<comment type="caution">
    <text evidence="3">The sequence shown here is derived from an EMBL/GenBank/DDBJ whole genome shotgun (WGS) entry which is preliminary data.</text>
</comment>